<name>A0A285SHA1_9HYPH</name>
<organism evidence="2 3">
    <name type="scientific">Stappia indica</name>
    <dbReference type="NCBI Taxonomy" id="538381"/>
    <lineage>
        <taxon>Bacteria</taxon>
        <taxon>Pseudomonadati</taxon>
        <taxon>Pseudomonadota</taxon>
        <taxon>Alphaproteobacteria</taxon>
        <taxon>Hyphomicrobiales</taxon>
        <taxon>Stappiaceae</taxon>
        <taxon>Stappia</taxon>
    </lineage>
</organism>
<dbReference type="Pfam" id="PF04307">
    <property type="entry name" value="YdjM"/>
    <property type="match status" value="1"/>
</dbReference>
<evidence type="ECO:0000313" key="2">
    <source>
        <dbReference type="EMBL" id="SOC07274.1"/>
    </source>
</evidence>
<feature type="transmembrane region" description="Helical" evidence="1">
    <location>
        <begin position="160"/>
        <end position="180"/>
    </location>
</feature>
<keyword evidence="3" id="KW-1185">Reference proteome</keyword>
<reference evidence="2 3" key="1">
    <citation type="submission" date="2017-08" db="EMBL/GenBank/DDBJ databases">
        <authorList>
            <person name="de Groot N.N."/>
        </authorList>
    </citation>
    <scope>NUCLEOTIDE SEQUENCE [LARGE SCALE GENOMIC DNA]</scope>
    <source>
        <strain evidence="2 3">USBA 352</strain>
    </source>
</reference>
<dbReference type="EMBL" id="OBML01000005">
    <property type="protein sequence ID" value="SOC07274.1"/>
    <property type="molecule type" value="Genomic_DNA"/>
</dbReference>
<keyword evidence="1" id="KW-0812">Transmembrane</keyword>
<proteinExistence type="predicted"/>
<keyword evidence="1" id="KW-0472">Membrane</keyword>
<feature type="transmembrane region" description="Helical" evidence="1">
    <location>
        <begin position="124"/>
        <end position="148"/>
    </location>
</feature>
<dbReference type="PANTHER" id="PTHR40031">
    <property type="entry name" value="HYPOTHETICAL MEMBRANE SPANNING PROTEIN"/>
    <property type="match status" value="1"/>
</dbReference>
<dbReference type="OrthoDB" id="110250at2"/>
<evidence type="ECO:0000256" key="1">
    <source>
        <dbReference type="SAM" id="Phobius"/>
    </source>
</evidence>
<dbReference type="InterPro" id="IPR007404">
    <property type="entry name" value="YdjM-like"/>
</dbReference>
<dbReference type="STRING" id="538381.GCA_001696535_01890"/>
<feature type="transmembrane region" description="Helical" evidence="1">
    <location>
        <begin position="90"/>
        <end position="112"/>
    </location>
</feature>
<keyword evidence="1" id="KW-1133">Transmembrane helix</keyword>
<dbReference type="InterPro" id="IPR053170">
    <property type="entry name" value="Transcription_regulator"/>
</dbReference>
<dbReference type="Proteomes" id="UP000219331">
    <property type="component" value="Unassembled WGS sequence"/>
</dbReference>
<dbReference type="PANTHER" id="PTHR40031:SF1">
    <property type="entry name" value="MEMBRANE-BOUND METAL-DEPENDENT HYDROLASE"/>
    <property type="match status" value="1"/>
</dbReference>
<sequence>MDSLTQFVLGAAVSTAFLGKTLGPRKAALVGGVLGTLPDLDVLLPFADPVDSFVLHRGATHSLFIQALAAPVFGEVLIRLFRSLRERRLLVWLTVYLCFATHALIDAMTVYGTRLFWPIFPDPVGVGSVFIIDPLYTLPLLAVAIWALARREWSPRLSRANTAALVISTAYMALTVGLQAHMEARASRIFAEAGIAPQRVFAIAAPFNTVVWKVIGMEDERYHNLYLSLLDRDDPPTIYTHDRGGRFAECLAANPAYAKLDWFSRGYLRIEELGNRLVVSDLRMGLTPAYVFRFAIAERGEAGYAPIVPERDMSHRRSSEGDGGWLLARLWGRPFLRPAEAQAAETALAENEAADPRPARAC</sequence>
<dbReference type="RefSeq" id="WP_097174957.1">
    <property type="nucleotide sequence ID" value="NZ_OBML01000005.1"/>
</dbReference>
<gene>
    <name evidence="2" type="ORF">SAMN05421512_105330</name>
</gene>
<evidence type="ECO:0000313" key="3">
    <source>
        <dbReference type="Proteomes" id="UP000219331"/>
    </source>
</evidence>
<protein>
    <submittedName>
        <fullName evidence="2">Inner membrane protein</fullName>
    </submittedName>
</protein>
<dbReference type="AlphaFoldDB" id="A0A285SHA1"/>
<accession>A0A285SHA1</accession>